<evidence type="ECO:0000313" key="2">
    <source>
        <dbReference type="Proteomes" id="UP000520156"/>
    </source>
</evidence>
<sequence length="134" mass="14347">MPDAVAPSLFTHPVHLGLGARVIPQPEFTGMAWYADYVARHAADGHEGRLVSLYTFSESWDSWEMHPSGEELVVCLAGMIALHQEAPDGATGMITLAAGEYAINPPGVWHTADVASPATVLFITSGVGTQHRPR</sequence>
<protein>
    <submittedName>
        <fullName evidence="1">Cupin</fullName>
    </submittedName>
</protein>
<gene>
    <name evidence="1" type="ORF">H7F49_06650</name>
</gene>
<dbReference type="RefSeq" id="WP_185682790.1">
    <property type="nucleotide sequence ID" value="NZ_JACLAU010000006.1"/>
</dbReference>
<dbReference type="SUPFAM" id="SSF51182">
    <property type="entry name" value="RmlC-like cupins"/>
    <property type="match status" value="1"/>
</dbReference>
<evidence type="ECO:0000313" key="1">
    <source>
        <dbReference type="EMBL" id="MBC2651376.1"/>
    </source>
</evidence>
<keyword evidence="2" id="KW-1185">Reference proteome</keyword>
<comment type="caution">
    <text evidence="1">The sequence shown here is derived from an EMBL/GenBank/DDBJ whole genome shotgun (WGS) entry which is preliminary data.</text>
</comment>
<reference evidence="1 2" key="1">
    <citation type="submission" date="2020-08" db="EMBL/GenBank/DDBJ databases">
        <title>The genome sequence of Novosphingobium flavum 4Y4.</title>
        <authorList>
            <person name="Liu Y."/>
        </authorList>
    </citation>
    <scope>NUCLEOTIDE SEQUENCE [LARGE SCALE GENOMIC DNA]</scope>
    <source>
        <strain evidence="1 2">4Y4</strain>
    </source>
</reference>
<dbReference type="InterPro" id="IPR011051">
    <property type="entry name" value="RmlC_Cupin_sf"/>
</dbReference>
<dbReference type="AlphaFoldDB" id="A0A7X1F6N1"/>
<dbReference type="Gene3D" id="2.60.120.10">
    <property type="entry name" value="Jelly Rolls"/>
    <property type="match status" value="1"/>
</dbReference>
<dbReference type="Proteomes" id="UP000520156">
    <property type="component" value="Unassembled WGS sequence"/>
</dbReference>
<organism evidence="1 2">
    <name type="scientific">Novosphingobium aerophilum</name>
    <dbReference type="NCBI Taxonomy" id="2839843"/>
    <lineage>
        <taxon>Bacteria</taxon>
        <taxon>Pseudomonadati</taxon>
        <taxon>Pseudomonadota</taxon>
        <taxon>Alphaproteobacteria</taxon>
        <taxon>Sphingomonadales</taxon>
        <taxon>Sphingomonadaceae</taxon>
        <taxon>Novosphingobium</taxon>
    </lineage>
</organism>
<proteinExistence type="predicted"/>
<name>A0A7X1F6N1_9SPHN</name>
<dbReference type="EMBL" id="JACLAU010000006">
    <property type="protein sequence ID" value="MBC2651376.1"/>
    <property type="molecule type" value="Genomic_DNA"/>
</dbReference>
<dbReference type="InterPro" id="IPR014710">
    <property type="entry name" value="RmlC-like_jellyroll"/>
</dbReference>
<accession>A0A7X1F6N1</accession>